<dbReference type="SMART" id="SM00338">
    <property type="entry name" value="BRLZ"/>
    <property type="match status" value="1"/>
</dbReference>
<evidence type="ECO:0000256" key="1">
    <source>
        <dbReference type="ARBA" id="ARBA00004123"/>
    </source>
</evidence>
<feature type="non-terminal residue" evidence="5">
    <location>
        <position position="517"/>
    </location>
</feature>
<feature type="compositionally biased region" description="Low complexity" evidence="3">
    <location>
        <begin position="133"/>
        <end position="145"/>
    </location>
</feature>
<dbReference type="GO" id="GO:0000976">
    <property type="term" value="F:transcription cis-regulatory region binding"/>
    <property type="evidence" value="ECO:0007669"/>
    <property type="project" value="InterPro"/>
</dbReference>
<proteinExistence type="predicted"/>
<feature type="compositionally biased region" description="Low complexity" evidence="3">
    <location>
        <begin position="476"/>
        <end position="485"/>
    </location>
</feature>
<dbReference type="PANTHER" id="PTHR40621">
    <property type="entry name" value="TRANSCRIPTION FACTOR KAPC-RELATED"/>
    <property type="match status" value="1"/>
</dbReference>
<feature type="compositionally biased region" description="Low complexity" evidence="3">
    <location>
        <begin position="90"/>
        <end position="109"/>
    </location>
</feature>
<protein>
    <recommendedName>
        <fullName evidence="4">BZIP domain-containing protein</fullName>
    </recommendedName>
</protein>
<accession>A0A9P5V871</accession>
<comment type="caution">
    <text evidence="5">The sequence shown here is derived from an EMBL/GenBank/DDBJ whole genome shotgun (WGS) entry which is preliminary data.</text>
</comment>
<dbReference type="Gene3D" id="1.20.5.170">
    <property type="match status" value="1"/>
</dbReference>
<dbReference type="InterPro" id="IPR046347">
    <property type="entry name" value="bZIP_sf"/>
</dbReference>
<dbReference type="PANTHER" id="PTHR40621:SF6">
    <property type="entry name" value="AP-1-LIKE TRANSCRIPTION FACTOR YAP1-RELATED"/>
    <property type="match status" value="1"/>
</dbReference>
<feature type="region of interest" description="Disordered" evidence="3">
    <location>
        <begin position="86"/>
        <end position="109"/>
    </location>
</feature>
<feature type="compositionally biased region" description="Low complexity" evidence="3">
    <location>
        <begin position="492"/>
        <end position="505"/>
    </location>
</feature>
<evidence type="ECO:0000256" key="2">
    <source>
        <dbReference type="ARBA" id="ARBA00023242"/>
    </source>
</evidence>
<feature type="region of interest" description="Disordered" evidence="3">
    <location>
        <begin position="424"/>
        <end position="517"/>
    </location>
</feature>
<reference evidence="5" key="1">
    <citation type="journal article" date="2020" name="Fungal Divers.">
        <title>Resolving the Mortierellaceae phylogeny through synthesis of multi-gene phylogenetics and phylogenomics.</title>
        <authorList>
            <person name="Vandepol N."/>
            <person name="Liber J."/>
            <person name="Desiro A."/>
            <person name="Na H."/>
            <person name="Kennedy M."/>
            <person name="Barry K."/>
            <person name="Grigoriev I.V."/>
            <person name="Miller A.N."/>
            <person name="O'Donnell K."/>
            <person name="Stajich J.E."/>
            <person name="Bonito G."/>
        </authorList>
    </citation>
    <scope>NUCLEOTIDE SEQUENCE</scope>
    <source>
        <strain evidence="5">NRRL 6426</strain>
    </source>
</reference>
<dbReference type="InterPro" id="IPR004827">
    <property type="entry name" value="bZIP"/>
</dbReference>
<dbReference type="Proteomes" id="UP000748756">
    <property type="component" value="Unassembled WGS sequence"/>
</dbReference>
<feature type="compositionally biased region" description="Low complexity" evidence="3">
    <location>
        <begin position="428"/>
        <end position="450"/>
    </location>
</feature>
<evidence type="ECO:0000313" key="6">
    <source>
        <dbReference type="Proteomes" id="UP000748756"/>
    </source>
</evidence>
<dbReference type="SUPFAM" id="SSF57959">
    <property type="entry name" value="Leucine zipper domain"/>
    <property type="match status" value="1"/>
</dbReference>
<dbReference type="Pfam" id="PF00170">
    <property type="entry name" value="bZIP_1"/>
    <property type="match status" value="1"/>
</dbReference>
<keyword evidence="2" id="KW-0539">Nucleus</keyword>
<dbReference type="EMBL" id="JAAAUQ010000954">
    <property type="protein sequence ID" value="KAF9145489.1"/>
    <property type="molecule type" value="Genomic_DNA"/>
</dbReference>
<feature type="region of interest" description="Disordered" evidence="3">
    <location>
        <begin position="124"/>
        <end position="181"/>
    </location>
</feature>
<comment type="subcellular location">
    <subcellularLocation>
        <location evidence="1">Nucleus</location>
    </subcellularLocation>
</comment>
<feature type="compositionally biased region" description="Polar residues" evidence="3">
    <location>
        <begin position="147"/>
        <end position="164"/>
    </location>
</feature>
<dbReference type="InterPro" id="IPR050936">
    <property type="entry name" value="AP-1-like"/>
</dbReference>
<organism evidence="5 6">
    <name type="scientific">Linnemannia schmuckeri</name>
    <dbReference type="NCBI Taxonomy" id="64567"/>
    <lineage>
        <taxon>Eukaryota</taxon>
        <taxon>Fungi</taxon>
        <taxon>Fungi incertae sedis</taxon>
        <taxon>Mucoromycota</taxon>
        <taxon>Mortierellomycotina</taxon>
        <taxon>Mortierellomycetes</taxon>
        <taxon>Mortierellales</taxon>
        <taxon>Mortierellaceae</taxon>
        <taxon>Linnemannia</taxon>
    </lineage>
</organism>
<gene>
    <name evidence="5" type="ORF">BG015_011889</name>
</gene>
<evidence type="ECO:0000256" key="3">
    <source>
        <dbReference type="SAM" id="MobiDB-lite"/>
    </source>
</evidence>
<dbReference type="GO" id="GO:0090575">
    <property type="term" value="C:RNA polymerase II transcription regulator complex"/>
    <property type="evidence" value="ECO:0007669"/>
    <property type="project" value="TreeGrafter"/>
</dbReference>
<keyword evidence="6" id="KW-1185">Reference proteome</keyword>
<dbReference type="GO" id="GO:0001228">
    <property type="term" value="F:DNA-binding transcription activator activity, RNA polymerase II-specific"/>
    <property type="evidence" value="ECO:0007669"/>
    <property type="project" value="TreeGrafter"/>
</dbReference>
<dbReference type="CDD" id="cd14688">
    <property type="entry name" value="bZIP_YAP"/>
    <property type="match status" value="1"/>
</dbReference>
<evidence type="ECO:0000259" key="4">
    <source>
        <dbReference type="PROSITE" id="PS00036"/>
    </source>
</evidence>
<feature type="domain" description="BZIP" evidence="4">
    <location>
        <begin position="261"/>
        <end position="276"/>
    </location>
</feature>
<dbReference type="PROSITE" id="PS00036">
    <property type="entry name" value="BZIP_BASIC"/>
    <property type="match status" value="1"/>
</dbReference>
<feature type="compositionally biased region" description="Polar residues" evidence="3">
    <location>
        <begin position="194"/>
        <end position="222"/>
    </location>
</feature>
<feature type="region of interest" description="Disordered" evidence="3">
    <location>
        <begin position="193"/>
        <end position="223"/>
    </location>
</feature>
<dbReference type="OrthoDB" id="2593073at2759"/>
<evidence type="ECO:0000313" key="5">
    <source>
        <dbReference type="EMBL" id="KAF9145489.1"/>
    </source>
</evidence>
<sequence length="517" mass="56205">MSFKADHRDNQHETLYMFVDQSQMVFKDTDLLMDEHPSEYSTIKMEPYDPNHILYDSPQRLAFTRPIQQHQDNTINSRVLAEGDGFGMNMMDLMPSDPSQSSDSGLLSSSAELKASADYSRSYMSIYTPPSEPTSSSDSSSVPRSALDQSQREFTTQKAGSQDSEGGPQHHHHQQQQQMTMTELRAASPLRQHGFSSGANEESPLTGSNISQHSDNNPFFTNASSPTLSATAVALTTSSSPLSTSSPMTEMVESPEEIAFRRAEQNRAAQRAFRQRKQKYIKWLESKAEELDEVYRILALVRTENQQLCNLVMELDGKLSHSGSGVPKDFKRLSSPAVLALGPAPLNTDRDATTAAAAAGATAVFEGGATRAGLDGVQAKSRTIRGIDGSLGREISMRLMNLATFPGLGSSADQDAAMLRKLKYHPRSSNIGKPSSGSSGSGGSNKSKMSLKVSQHSKRPGNALHNALQPSTLLRQQQQKQQQQQTDGSWVSSSPLSASSPSLYSPSPPYPDARSAL</sequence>
<dbReference type="AlphaFoldDB" id="A0A9P5V871"/>
<name>A0A9P5V871_9FUNG</name>